<dbReference type="OrthoDB" id="3468053at2"/>
<keyword evidence="1" id="KW-1133">Transmembrane helix</keyword>
<keyword evidence="3" id="KW-1185">Reference proteome</keyword>
<organism evidence="2 3">
    <name type="scientific">Actinomadura bangladeshensis</name>
    <dbReference type="NCBI Taxonomy" id="453573"/>
    <lineage>
        <taxon>Bacteria</taxon>
        <taxon>Bacillati</taxon>
        <taxon>Actinomycetota</taxon>
        <taxon>Actinomycetes</taxon>
        <taxon>Streptosporangiales</taxon>
        <taxon>Thermomonosporaceae</taxon>
        <taxon>Actinomadura</taxon>
    </lineage>
</organism>
<evidence type="ECO:0000256" key="1">
    <source>
        <dbReference type="SAM" id="Phobius"/>
    </source>
</evidence>
<dbReference type="RefSeq" id="WP_131936660.1">
    <property type="nucleotide sequence ID" value="NZ_BAAAMX010000034.1"/>
</dbReference>
<sequence length="299" mass="32983">MPGPSGRRFVRRFFFSACVALLALPLLTVYTHLFGKEVSLRVDRCERQVRYGYECHGSWTDSGGHRHSTEVAHVGPKDVGRTVKARLGPWPLSAHAGGLGSEGIMLVPGALLLLCVPGYLVLRRRLNREVGATARHLLDAPEDFLVLEVDRDGAVRPGGEPHLRVQFGDADVPVPVGADRRRFASARRPDGEVAFLIERRTDEVLMLSADGRPEAVIPHLALQSGRPRIERPDGTLLGEIILTRGHTSDVHSIVRPDGREVGRFARLRRRTWALCLSPECSPTLAYTALAYLFTKGRAD</sequence>
<keyword evidence="1" id="KW-0812">Transmembrane</keyword>
<dbReference type="AlphaFoldDB" id="A0A4R4PCM7"/>
<feature type="transmembrane region" description="Helical" evidence="1">
    <location>
        <begin position="103"/>
        <end position="122"/>
    </location>
</feature>
<evidence type="ECO:0000313" key="3">
    <source>
        <dbReference type="Proteomes" id="UP000295431"/>
    </source>
</evidence>
<keyword evidence="1" id="KW-0472">Membrane</keyword>
<reference evidence="2 3" key="1">
    <citation type="submission" date="2019-03" db="EMBL/GenBank/DDBJ databases">
        <title>Draft genome sequences of novel Actinobacteria.</title>
        <authorList>
            <person name="Sahin N."/>
            <person name="Ay H."/>
            <person name="Saygin H."/>
        </authorList>
    </citation>
    <scope>NUCLEOTIDE SEQUENCE [LARGE SCALE GENOMIC DNA]</scope>
    <source>
        <strain evidence="2 3">DSM 45347</strain>
    </source>
</reference>
<name>A0A4R4PCM7_9ACTN</name>
<accession>A0A4R4PCM7</accession>
<feature type="transmembrane region" description="Helical" evidence="1">
    <location>
        <begin position="12"/>
        <end position="33"/>
    </location>
</feature>
<dbReference type="Proteomes" id="UP000295431">
    <property type="component" value="Unassembled WGS sequence"/>
</dbReference>
<dbReference type="EMBL" id="SMJW01000006">
    <property type="protein sequence ID" value="TDC19744.1"/>
    <property type="molecule type" value="Genomic_DNA"/>
</dbReference>
<evidence type="ECO:0000313" key="2">
    <source>
        <dbReference type="EMBL" id="TDC19744.1"/>
    </source>
</evidence>
<protein>
    <submittedName>
        <fullName evidence="2">Uncharacterized protein</fullName>
    </submittedName>
</protein>
<gene>
    <name evidence="2" type="ORF">E1284_02730</name>
</gene>
<proteinExistence type="predicted"/>
<comment type="caution">
    <text evidence="2">The sequence shown here is derived from an EMBL/GenBank/DDBJ whole genome shotgun (WGS) entry which is preliminary data.</text>
</comment>